<dbReference type="InterPro" id="IPR010679">
    <property type="entry name" value="DUF1254"/>
</dbReference>
<evidence type="ECO:0000313" key="4">
    <source>
        <dbReference type="Proteomes" id="UP001236014"/>
    </source>
</evidence>
<dbReference type="PANTHER" id="PTHR36509:SF3">
    <property type="entry name" value="SIGNAL PEPTIDE PROTEIN"/>
    <property type="match status" value="1"/>
</dbReference>
<dbReference type="EMBL" id="CP127294">
    <property type="protein sequence ID" value="WIX76849.1"/>
    <property type="molecule type" value="Genomic_DNA"/>
</dbReference>
<dbReference type="PANTHER" id="PTHR36509">
    <property type="entry name" value="BLL3101 PROTEIN"/>
    <property type="match status" value="1"/>
</dbReference>
<feature type="region of interest" description="Disordered" evidence="1">
    <location>
        <begin position="230"/>
        <end position="276"/>
    </location>
</feature>
<proteinExistence type="predicted"/>
<dbReference type="Proteomes" id="UP001236014">
    <property type="component" value="Chromosome"/>
</dbReference>
<feature type="compositionally biased region" description="Basic and acidic residues" evidence="1">
    <location>
        <begin position="242"/>
        <end position="257"/>
    </location>
</feature>
<protein>
    <submittedName>
        <fullName evidence="3">DUF1254 domain-containing protein</fullName>
    </submittedName>
</protein>
<evidence type="ECO:0000313" key="3">
    <source>
        <dbReference type="EMBL" id="WIX76849.1"/>
    </source>
</evidence>
<dbReference type="RefSeq" id="WP_285967596.1">
    <property type="nucleotide sequence ID" value="NZ_CP127294.1"/>
</dbReference>
<gene>
    <name evidence="3" type="ORF">QRX50_36290</name>
</gene>
<sequence length="276" mass="29650">MAVDEATRPATPSAIITPGTQKVGIGTLEFTDGYPTRETAAKLRDHLDYLHGVEAFMNSIQGVSTCALREGFLNAGIADGDVLIFSDLMDSSSLFLTGNADTVYFWAFLDLSPGPLVVETPADTLGVIDDMWFRWISDFGLPGADRGQGGAYLLVPPCYDGPLPEGGFIVRHSRTNHVVVLGRAFIDHNAGNDPTPSADRIKEQLKIYRYHAGGVGSSIGQLPYRARFAGPAGQSTEATFRGGDRTDDEHHPAERLRPLPAPRSLGADGARHGTRS</sequence>
<organism evidence="3 4">
    <name type="scientific">Amycolatopsis carbonis</name>
    <dbReference type="NCBI Taxonomy" id="715471"/>
    <lineage>
        <taxon>Bacteria</taxon>
        <taxon>Bacillati</taxon>
        <taxon>Actinomycetota</taxon>
        <taxon>Actinomycetes</taxon>
        <taxon>Pseudonocardiales</taxon>
        <taxon>Pseudonocardiaceae</taxon>
        <taxon>Amycolatopsis</taxon>
    </lineage>
</organism>
<evidence type="ECO:0000259" key="2">
    <source>
        <dbReference type="Pfam" id="PF06863"/>
    </source>
</evidence>
<accession>A0A9Y2IC73</accession>
<evidence type="ECO:0000256" key="1">
    <source>
        <dbReference type="SAM" id="MobiDB-lite"/>
    </source>
</evidence>
<dbReference type="SUPFAM" id="SSF160935">
    <property type="entry name" value="VPA0735-like"/>
    <property type="match status" value="1"/>
</dbReference>
<feature type="domain" description="DUF1254" evidence="2">
    <location>
        <begin position="89"/>
        <end position="208"/>
    </location>
</feature>
<reference evidence="3 4" key="1">
    <citation type="submission" date="2023-06" db="EMBL/GenBank/DDBJ databases">
        <authorList>
            <person name="Oyuntsetseg B."/>
            <person name="Kim S.B."/>
        </authorList>
    </citation>
    <scope>NUCLEOTIDE SEQUENCE [LARGE SCALE GENOMIC DNA]</scope>
    <source>
        <strain evidence="3 4">2-15</strain>
    </source>
</reference>
<dbReference type="AlphaFoldDB" id="A0A9Y2IC73"/>
<name>A0A9Y2IC73_9PSEU</name>
<dbReference type="KEGG" id="acab:QRX50_36290"/>
<dbReference type="Pfam" id="PF06863">
    <property type="entry name" value="DUF1254"/>
    <property type="match status" value="1"/>
</dbReference>
<dbReference type="InterPro" id="IPR037050">
    <property type="entry name" value="DUF1254_sf"/>
</dbReference>
<dbReference type="Gene3D" id="2.60.40.1610">
    <property type="entry name" value="Domain of unknown function DUF1254"/>
    <property type="match status" value="1"/>
</dbReference>
<keyword evidence="4" id="KW-1185">Reference proteome</keyword>